<reference evidence="2 3" key="1">
    <citation type="submission" date="2017-11" db="EMBL/GenBank/DDBJ databases">
        <title>Evolution of Phototrophy in the Chloroflexi Phylum Driven by Horizontal Gene Transfer.</title>
        <authorList>
            <person name="Ward L.M."/>
            <person name="Hemp J."/>
            <person name="Shih P.M."/>
            <person name="Mcglynn S.E."/>
            <person name="Fischer W."/>
        </authorList>
    </citation>
    <scope>NUCLEOTIDE SEQUENCE [LARGE SCALE GENOMIC DNA]</scope>
    <source>
        <strain evidence="2">JP3_13</strain>
    </source>
</reference>
<evidence type="ECO:0000259" key="1">
    <source>
        <dbReference type="PROSITE" id="PS51819"/>
    </source>
</evidence>
<dbReference type="PANTHER" id="PTHR40265:SF1">
    <property type="entry name" value="GLYOXALASE-LIKE DOMAIN-CONTAINING PROTEIN"/>
    <property type="match status" value="1"/>
</dbReference>
<gene>
    <name evidence="2" type="ORF">CUN49_07040</name>
</gene>
<dbReference type="PROSITE" id="PS51819">
    <property type="entry name" value="VOC"/>
    <property type="match status" value="1"/>
</dbReference>
<feature type="domain" description="VOC" evidence="1">
    <location>
        <begin position="4"/>
        <end position="137"/>
    </location>
</feature>
<evidence type="ECO:0000313" key="3">
    <source>
        <dbReference type="Proteomes" id="UP000229681"/>
    </source>
</evidence>
<dbReference type="Gene3D" id="3.10.180.10">
    <property type="entry name" value="2,3-Dihydroxybiphenyl 1,2-Dioxygenase, domain 1"/>
    <property type="match status" value="1"/>
</dbReference>
<dbReference type="SUPFAM" id="SSF54593">
    <property type="entry name" value="Glyoxalase/Bleomycin resistance protein/Dihydroxybiphenyl dioxygenase"/>
    <property type="match status" value="1"/>
</dbReference>
<dbReference type="InterPro" id="IPR025870">
    <property type="entry name" value="Glyoxalase-like_dom"/>
</dbReference>
<dbReference type="InterPro" id="IPR037523">
    <property type="entry name" value="VOC_core"/>
</dbReference>
<organism evidence="2 3">
    <name type="scientific">Candidatus Thermofonsia Clade 1 bacterium</name>
    <dbReference type="NCBI Taxonomy" id="2364210"/>
    <lineage>
        <taxon>Bacteria</taxon>
        <taxon>Bacillati</taxon>
        <taxon>Chloroflexota</taxon>
        <taxon>Candidatus Thermofontia</taxon>
        <taxon>Candidatus Thermofonsia Clade 1</taxon>
    </lineage>
</organism>
<dbReference type="Proteomes" id="UP000229681">
    <property type="component" value="Unassembled WGS sequence"/>
</dbReference>
<dbReference type="InterPro" id="IPR029068">
    <property type="entry name" value="Glyas_Bleomycin-R_OHBP_Dase"/>
</dbReference>
<comment type="caution">
    <text evidence="2">The sequence shown here is derived from an EMBL/GenBank/DDBJ whole genome shotgun (WGS) entry which is preliminary data.</text>
</comment>
<name>A0A2M8PEZ2_9CHLR</name>
<protein>
    <recommendedName>
        <fullName evidence="1">VOC domain-containing protein</fullName>
    </recommendedName>
</protein>
<dbReference type="EMBL" id="PGTM01000078">
    <property type="protein sequence ID" value="PJF36124.1"/>
    <property type="molecule type" value="Genomic_DNA"/>
</dbReference>
<sequence>MSFQLDHVVIAVSDLTRAMADYRALGFTVLEGGVHASGTTHNALIVFADGTYLELLAATGKAPVPEALDFSPMLAHGEGLSGFALRAENLPHLAAALRQRGVRLSALWPGARQRPDGTQIAWRVALVDDDFLPFLIEDITPRALRVPDDPRLTGHANGVSGISGVELVTPDLAAAQARYSALLGAPPEPEDMPAFRGFALQGAQLVISAPQPETAEQVISWSAEPLSAIESQIDTLFNAEVPLEVRALLHQSGQMWQQYQAEIKRQIAERAAYLAQRTNAESLYVVRLWQSSATQDFPLADLALTHNVRFTLHTPNLD</sequence>
<dbReference type="PANTHER" id="PTHR40265">
    <property type="entry name" value="BLL2707 PROTEIN"/>
    <property type="match status" value="1"/>
</dbReference>
<dbReference type="Pfam" id="PF13468">
    <property type="entry name" value="Glyoxalase_3"/>
    <property type="match status" value="1"/>
</dbReference>
<dbReference type="AlphaFoldDB" id="A0A2M8PEZ2"/>
<proteinExistence type="predicted"/>
<accession>A0A2M8PEZ2</accession>
<evidence type="ECO:0000313" key="2">
    <source>
        <dbReference type="EMBL" id="PJF36124.1"/>
    </source>
</evidence>